<organism evidence="1 2">
    <name type="scientific">Acinetobacter baumannii</name>
    <dbReference type="NCBI Taxonomy" id="470"/>
    <lineage>
        <taxon>Bacteria</taxon>
        <taxon>Pseudomonadati</taxon>
        <taxon>Pseudomonadota</taxon>
        <taxon>Gammaproteobacteria</taxon>
        <taxon>Moraxellales</taxon>
        <taxon>Moraxellaceae</taxon>
        <taxon>Acinetobacter</taxon>
        <taxon>Acinetobacter calcoaceticus/baumannii complex</taxon>
    </lineage>
</organism>
<proteinExistence type="predicted"/>
<dbReference type="AlphaFoldDB" id="A0A8I0FB89"/>
<protein>
    <submittedName>
        <fullName evidence="1">5-carboxymethyl-2-hydroxymuconate isomerase</fullName>
    </submittedName>
</protein>
<name>A0A8I0FB89_ACIBA</name>
<comment type="caution">
    <text evidence="1">The sequence shown here is derived from an EMBL/GenBank/DDBJ whole genome shotgun (WGS) entry which is preliminary data.</text>
</comment>
<reference evidence="1" key="1">
    <citation type="submission" date="2020-08" db="EMBL/GenBank/DDBJ databases">
        <title>Diversity of carbapenem-resistant Acinetobacter baumannii and bacteriophage-mediated spread of the Oxa23 carbapenemase.</title>
        <authorList>
            <person name="Abouelfetouh A."/>
            <person name="Mattock J."/>
            <person name="Turner D."/>
            <person name="Li E."/>
            <person name="Evans B.A."/>
        </authorList>
    </citation>
    <scope>NUCLEOTIDE SEQUENCE</scope>
    <source>
        <strain evidence="1">A86</strain>
    </source>
</reference>
<accession>A0A8I0FB89</accession>
<evidence type="ECO:0000313" key="1">
    <source>
        <dbReference type="EMBL" id="MBD0222656.1"/>
    </source>
</evidence>
<evidence type="ECO:0000313" key="2">
    <source>
        <dbReference type="Proteomes" id="UP000634608"/>
    </source>
</evidence>
<sequence>NKKYLQQGFNKEIQLCVELVDMPREDYFKQVV</sequence>
<dbReference type="EMBL" id="JACSVK010000640">
    <property type="protein sequence ID" value="MBD0222656.1"/>
    <property type="molecule type" value="Genomic_DNA"/>
</dbReference>
<feature type="non-terminal residue" evidence="1">
    <location>
        <position position="1"/>
    </location>
</feature>
<dbReference type="GO" id="GO:0016853">
    <property type="term" value="F:isomerase activity"/>
    <property type="evidence" value="ECO:0007669"/>
    <property type="project" value="UniProtKB-KW"/>
</dbReference>
<keyword evidence="1" id="KW-0413">Isomerase</keyword>
<gene>
    <name evidence="1" type="ORF">IAG11_22805</name>
</gene>
<dbReference type="Proteomes" id="UP000634608">
    <property type="component" value="Unassembled WGS sequence"/>
</dbReference>